<organism evidence="1 2">
    <name type="scientific">Pisum sativum</name>
    <name type="common">Garden pea</name>
    <name type="synonym">Lathyrus oleraceus</name>
    <dbReference type="NCBI Taxonomy" id="3888"/>
    <lineage>
        <taxon>Eukaryota</taxon>
        <taxon>Viridiplantae</taxon>
        <taxon>Streptophyta</taxon>
        <taxon>Embryophyta</taxon>
        <taxon>Tracheophyta</taxon>
        <taxon>Spermatophyta</taxon>
        <taxon>Magnoliopsida</taxon>
        <taxon>eudicotyledons</taxon>
        <taxon>Gunneridae</taxon>
        <taxon>Pentapetalae</taxon>
        <taxon>rosids</taxon>
        <taxon>fabids</taxon>
        <taxon>Fabales</taxon>
        <taxon>Fabaceae</taxon>
        <taxon>Papilionoideae</taxon>
        <taxon>50 kb inversion clade</taxon>
        <taxon>NPAAA clade</taxon>
        <taxon>Hologalegina</taxon>
        <taxon>IRL clade</taxon>
        <taxon>Fabeae</taxon>
        <taxon>Lathyrus</taxon>
    </lineage>
</organism>
<gene>
    <name evidence="1" type="ORF">KIW84_031125</name>
</gene>
<accession>A0A9D5B070</accession>
<dbReference type="OrthoDB" id="1110082at2759"/>
<evidence type="ECO:0008006" key="3">
    <source>
        <dbReference type="Google" id="ProtNLM"/>
    </source>
</evidence>
<reference evidence="1 2" key="1">
    <citation type="journal article" date="2022" name="Nat. Genet.">
        <title>Improved pea reference genome and pan-genome highlight genomic features and evolutionary characteristics.</title>
        <authorList>
            <person name="Yang T."/>
            <person name="Liu R."/>
            <person name="Luo Y."/>
            <person name="Hu S."/>
            <person name="Wang D."/>
            <person name="Wang C."/>
            <person name="Pandey M.K."/>
            <person name="Ge S."/>
            <person name="Xu Q."/>
            <person name="Li N."/>
            <person name="Li G."/>
            <person name="Huang Y."/>
            <person name="Saxena R.K."/>
            <person name="Ji Y."/>
            <person name="Li M."/>
            <person name="Yan X."/>
            <person name="He Y."/>
            <person name="Liu Y."/>
            <person name="Wang X."/>
            <person name="Xiang C."/>
            <person name="Varshney R.K."/>
            <person name="Ding H."/>
            <person name="Gao S."/>
            <person name="Zong X."/>
        </authorList>
    </citation>
    <scope>NUCLEOTIDE SEQUENCE [LARGE SCALE GENOMIC DNA]</scope>
    <source>
        <strain evidence="1 2">cv. Zhongwan 6</strain>
    </source>
</reference>
<evidence type="ECO:0000313" key="1">
    <source>
        <dbReference type="EMBL" id="KAI5425195.1"/>
    </source>
</evidence>
<proteinExistence type="predicted"/>
<dbReference type="Proteomes" id="UP001058974">
    <property type="component" value="Chromosome 3"/>
</dbReference>
<dbReference type="AlphaFoldDB" id="A0A9D5B070"/>
<name>A0A9D5B070_PEA</name>
<evidence type="ECO:0000313" key="2">
    <source>
        <dbReference type="Proteomes" id="UP001058974"/>
    </source>
</evidence>
<sequence length="133" mass="15626">MFSTMTCALKVNTNCEEWSETISKILEEIKDLSYTFNAKKGVIYISGRVDSPKIMKMINKHENTVKLCWMKSVKQYPPMHMPMYGGGYVPYQRGFYPPPPPISVPYYHYQYNNYDPMNGPQQHGYPPQLPYYY</sequence>
<dbReference type="Gramene" id="Psat03G0112500-T1">
    <property type="protein sequence ID" value="KAI5425195.1"/>
    <property type="gene ID" value="KIW84_031125"/>
</dbReference>
<protein>
    <recommendedName>
        <fullName evidence="3">HMA domain-containing protein</fullName>
    </recommendedName>
</protein>
<comment type="caution">
    <text evidence="1">The sequence shown here is derived from an EMBL/GenBank/DDBJ whole genome shotgun (WGS) entry which is preliminary data.</text>
</comment>
<dbReference type="EMBL" id="JAMSHJ010000003">
    <property type="protein sequence ID" value="KAI5425195.1"/>
    <property type="molecule type" value="Genomic_DNA"/>
</dbReference>
<keyword evidence="2" id="KW-1185">Reference proteome</keyword>